<dbReference type="EMBL" id="LLXH01007454">
    <property type="protein sequence ID" value="PKC51544.1"/>
    <property type="molecule type" value="Genomic_DNA"/>
</dbReference>
<gene>
    <name evidence="3" type="ORF">RhiirA1_405473</name>
</gene>
<name>A0A2N0QKG9_9GLOM</name>
<evidence type="ECO:0000259" key="1">
    <source>
        <dbReference type="Pfam" id="PF16107"/>
    </source>
</evidence>
<evidence type="ECO:0000313" key="3">
    <source>
        <dbReference type="EMBL" id="PKC51544.1"/>
    </source>
</evidence>
<protein>
    <submittedName>
        <fullName evidence="3">Uncharacterized protein</fullName>
    </submittedName>
</protein>
<feature type="non-terminal residue" evidence="3">
    <location>
        <position position="1"/>
    </location>
</feature>
<evidence type="ECO:0000313" key="4">
    <source>
        <dbReference type="Proteomes" id="UP000232688"/>
    </source>
</evidence>
<accession>A0A2N0QKG9</accession>
<dbReference type="AlphaFoldDB" id="A0A2N0QKG9"/>
<feature type="domain" description="YhfM-like" evidence="2">
    <location>
        <begin position="99"/>
        <end position="198"/>
    </location>
</feature>
<sequence length="231" mass="26505">LKGTYIGDNSALSEIVSTVVGEQGYEYIELQTKNEPYGLIVHTTPATIEQLQLKLALYVFALVQNADYVQFEMNGQHEVIQKSDLEKEYQIDFKSIQDEETLNSIYAELTESNDYPVVFNTTQEHVYKILFNARARAIKQPGIIDIFNPQFEFDLDGETYYLWINDQSAVLVKVSDSHSWYKLSNEDFAELQKMLSEEILVITGEIIEIKGNRLYVEETDAIQNNGQYDSA</sequence>
<proteinExistence type="predicted"/>
<evidence type="ECO:0000259" key="2">
    <source>
        <dbReference type="Pfam" id="PF26353"/>
    </source>
</evidence>
<dbReference type="InterPro" id="IPR058780">
    <property type="entry name" value="YhfM-like_dom"/>
</dbReference>
<feature type="domain" description="DUF4825" evidence="1">
    <location>
        <begin position="2"/>
        <end position="78"/>
    </location>
</feature>
<dbReference type="VEuPathDB" id="FungiDB:RhiirA1_405473"/>
<reference evidence="3 4" key="2">
    <citation type="submission" date="2017-10" db="EMBL/GenBank/DDBJ databases">
        <title>Genome analyses suggest a sexual origin of heterokaryosis in a supposedly ancient asexual fungus.</title>
        <authorList>
            <person name="Corradi N."/>
            <person name="Sedzielewska K."/>
            <person name="Noel J."/>
            <person name="Charron P."/>
            <person name="Farinelli L."/>
            <person name="Marton T."/>
            <person name="Kruger M."/>
            <person name="Pelin A."/>
            <person name="Brachmann A."/>
            <person name="Corradi N."/>
        </authorList>
    </citation>
    <scope>NUCLEOTIDE SEQUENCE [LARGE SCALE GENOMIC DNA]</scope>
    <source>
        <strain evidence="3 4">A1</strain>
    </source>
</reference>
<dbReference type="Proteomes" id="UP000232688">
    <property type="component" value="Unassembled WGS sequence"/>
</dbReference>
<feature type="non-terminal residue" evidence="3">
    <location>
        <position position="231"/>
    </location>
</feature>
<dbReference type="Pfam" id="PF16107">
    <property type="entry name" value="DUF4825"/>
    <property type="match status" value="1"/>
</dbReference>
<reference evidence="3 4" key="1">
    <citation type="submission" date="2017-10" db="EMBL/GenBank/DDBJ databases">
        <title>Extensive intraspecific genome diversity in a model arbuscular mycorrhizal fungus.</title>
        <authorList>
            <person name="Chen E.C.H."/>
            <person name="Morin E."/>
            <person name="Baudet D."/>
            <person name="Noel J."/>
            <person name="Ndikumana S."/>
            <person name="Charron P."/>
            <person name="St-Onge C."/>
            <person name="Giorgi J."/>
            <person name="Grigoriev I.V."/>
            <person name="Roux C."/>
            <person name="Martin F.M."/>
            <person name="Corradi N."/>
        </authorList>
    </citation>
    <scope>NUCLEOTIDE SEQUENCE [LARGE SCALE GENOMIC DNA]</scope>
    <source>
        <strain evidence="3 4">A1</strain>
    </source>
</reference>
<dbReference type="Pfam" id="PF26353">
    <property type="entry name" value="YhfM"/>
    <property type="match status" value="1"/>
</dbReference>
<dbReference type="InterPro" id="IPR032250">
    <property type="entry name" value="DUF4825"/>
</dbReference>
<organism evidence="3 4">
    <name type="scientific">Rhizophagus irregularis</name>
    <dbReference type="NCBI Taxonomy" id="588596"/>
    <lineage>
        <taxon>Eukaryota</taxon>
        <taxon>Fungi</taxon>
        <taxon>Fungi incertae sedis</taxon>
        <taxon>Mucoromycota</taxon>
        <taxon>Glomeromycotina</taxon>
        <taxon>Glomeromycetes</taxon>
        <taxon>Glomerales</taxon>
        <taxon>Glomeraceae</taxon>
        <taxon>Rhizophagus</taxon>
    </lineage>
</organism>
<comment type="caution">
    <text evidence="3">The sequence shown here is derived from an EMBL/GenBank/DDBJ whole genome shotgun (WGS) entry which is preliminary data.</text>
</comment>